<feature type="transmembrane region" description="Helical" evidence="1">
    <location>
        <begin position="194"/>
        <end position="212"/>
    </location>
</feature>
<feature type="transmembrane region" description="Helical" evidence="1">
    <location>
        <begin position="162"/>
        <end position="188"/>
    </location>
</feature>
<proteinExistence type="predicted"/>
<evidence type="ECO:0000256" key="1">
    <source>
        <dbReference type="SAM" id="Phobius"/>
    </source>
</evidence>
<dbReference type="InterPro" id="IPR036485">
    <property type="entry name" value="Glu_synth_asu_C_sf"/>
</dbReference>
<keyword evidence="1" id="KW-0812">Transmembrane</keyword>
<dbReference type="Proteomes" id="UP000054537">
    <property type="component" value="Unassembled WGS sequence"/>
</dbReference>
<name>A0A0A6UFQ2_ACTUT</name>
<organism evidence="2 3">
    <name type="scientific">Actinoplanes utahensis</name>
    <dbReference type="NCBI Taxonomy" id="1869"/>
    <lineage>
        <taxon>Bacteria</taxon>
        <taxon>Bacillati</taxon>
        <taxon>Actinomycetota</taxon>
        <taxon>Actinomycetes</taxon>
        <taxon>Micromonosporales</taxon>
        <taxon>Micromonosporaceae</taxon>
        <taxon>Actinoplanes</taxon>
    </lineage>
</organism>
<evidence type="ECO:0000313" key="2">
    <source>
        <dbReference type="EMBL" id="KHD74855.1"/>
    </source>
</evidence>
<feature type="transmembrane region" description="Helical" evidence="1">
    <location>
        <begin position="366"/>
        <end position="395"/>
    </location>
</feature>
<protein>
    <submittedName>
        <fullName evidence="2">Uncharacterized protein</fullName>
    </submittedName>
</protein>
<evidence type="ECO:0000313" key="3">
    <source>
        <dbReference type="Proteomes" id="UP000054537"/>
    </source>
</evidence>
<sequence length="465" mass="46725">MVTVVLFVNQVLFTIYALRVRDGDMSYLAIYVPDGWFELADGPVMTWLAEHTPAPELLAVCALRVPSLFELPLGMLAYLTVLNWLDPSLYRRLTSTTVIALMSASYSITFGLIEWELHTPYTVQNLALRLLSGIVTVFALRRLGRLPSAPQGSGAPRTAAELLAFAASTAALGYLVLALYDTVLLYSMGRVGEHVPGAVAAGTVLVAARFAAARLRRRPAEPVPRGSTPVTAGSAVMLGTVGSGAGASAAGGGAVVLGTVGSGAGASAAGGGAVVLGTVGSGAGASAAGGGAVVLGTVGSGAGTPVTVGGPVTAGSTGSDGGLLTTRADAGKVTAGPGVGTLTAGMSWWLALFLVPALAIRYELGFGSWLLAASAGLLIIGAATAFAIFEVYGSLPRDGRAAAARRWLLGLVAAGLSATAAAAVGLAVPAVHPEMRLLSAAALFVLTATVVCAAWDRHHAGEPAR</sequence>
<feature type="transmembrane region" description="Helical" evidence="1">
    <location>
        <begin position="339"/>
        <end position="360"/>
    </location>
</feature>
<accession>A0A0A6UFQ2</accession>
<keyword evidence="3" id="KW-1185">Reference proteome</keyword>
<dbReference type="EMBL" id="JRTT01000035">
    <property type="protein sequence ID" value="KHD74855.1"/>
    <property type="molecule type" value="Genomic_DNA"/>
</dbReference>
<gene>
    <name evidence="2" type="ORF">MB27_26365</name>
</gene>
<feature type="transmembrane region" description="Helical" evidence="1">
    <location>
        <begin position="437"/>
        <end position="455"/>
    </location>
</feature>
<reference evidence="2 3" key="1">
    <citation type="submission" date="2014-10" db="EMBL/GenBank/DDBJ databases">
        <title>Draft genome sequence of Actinoplanes utahensis NRRL 12052.</title>
        <authorList>
            <person name="Velasco-Bucheli B."/>
            <person name="del Cerro C."/>
            <person name="Hormigo D."/>
            <person name="Garcia J.L."/>
            <person name="Acebal C."/>
            <person name="Arroyo M."/>
            <person name="de la Mata I."/>
        </authorList>
    </citation>
    <scope>NUCLEOTIDE SEQUENCE [LARGE SCALE GENOMIC DNA]</scope>
    <source>
        <strain evidence="2 3">NRRL 12052</strain>
    </source>
</reference>
<dbReference type="eggNOG" id="ENOG5031N6Z">
    <property type="taxonomic scope" value="Bacteria"/>
</dbReference>
<dbReference type="AlphaFoldDB" id="A0A0A6UFQ2"/>
<dbReference type="SUPFAM" id="SSF69336">
    <property type="entry name" value="Alpha subunit of glutamate synthase, C-terminal domain"/>
    <property type="match status" value="1"/>
</dbReference>
<keyword evidence="1" id="KW-1133">Transmembrane helix</keyword>
<feature type="transmembrane region" description="Helical" evidence="1">
    <location>
        <begin position="407"/>
        <end position="431"/>
    </location>
</feature>
<keyword evidence="1" id="KW-0472">Membrane</keyword>
<dbReference type="GO" id="GO:0016491">
    <property type="term" value="F:oxidoreductase activity"/>
    <property type="evidence" value="ECO:0007669"/>
    <property type="project" value="InterPro"/>
</dbReference>
<comment type="caution">
    <text evidence="2">The sequence shown here is derived from an EMBL/GenBank/DDBJ whole genome shotgun (WGS) entry which is preliminary data.</text>
</comment>